<dbReference type="FunFam" id="3.40.50.880:FF:000003">
    <property type="entry name" value="Anthranilate synthase component II"/>
    <property type="match status" value="1"/>
</dbReference>
<sequence>MLLLIDNYDSFTHNLARYFVELGQEVKVVRNDAISCAEIAALNPQYLVLSPGPCTPNESGITLEAIATFAGKIPMLGVCLGHQAIAQVFGAKIIRAKHVLHGKTAKVNHSTGRLFVDIENPFVATRYHSLLIKPDTLSTNFTVTAWCEMDDTREIMAIEDNAQHIYGVQFHPESLLTEAGHDILQNFLVATTPID</sequence>
<evidence type="ECO:0000313" key="4">
    <source>
        <dbReference type="Proteomes" id="UP001165413"/>
    </source>
</evidence>
<keyword evidence="1" id="KW-0315">Glutamine amidotransferase</keyword>
<dbReference type="SUPFAM" id="SSF52317">
    <property type="entry name" value="Class I glutamine amidotransferase-like"/>
    <property type="match status" value="1"/>
</dbReference>
<proteinExistence type="predicted"/>
<dbReference type="PRINTS" id="PR00096">
    <property type="entry name" value="GATASE"/>
</dbReference>
<dbReference type="InterPro" id="IPR050472">
    <property type="entry name" value="Anth_synth/Amidotransfase"/>
</dbReference>
<dbReference type="InterPro" id="IPR006221">
    <property type="entry name" value="TrpG/PapA_dom"/>
</dbReference>
<gene>
    <name evidence="3" type="ORF">NLF92_09985</name>
</gene>
<dbReference type="PANTHER" id="PTHR43418">
    <property type="entry name" value="MULTIFUNCTIONAL TRYPTOPHAN BIOSYNTHESIS PROTEIN-RELATED"/>
    <property type="match status" value="1"/>
</dbReference>
<dbReference type="EMBL" id="JANATA010000018">
    <property type="protein sequence ID" value="MCP3429273.1"/>
    <property type="molecule type" value="Genomic_DNA"/>
</dbReference>
<dbReference type="NCBIfam" id="TIGR00566">
    <property type="entry name" value="trpG_papA"/>
    <property type="match status" value="1"/>
</dbReference>
<dbReference type="GO" id="GO:0046820">
    <property type="term" value="F:4-amino-4-deoxychorismate synthase activity"/>
    <property type="evidence" value="ECO:0007669"/>
    <property type="project" value="TreeGrafter"/>
</dbReference>
<dbReference type="Pfam" id="PF00117">
    <property type="entry name" value="GATase"/>
    <property type="match status" value="1"/>
</dbReference>
<organism evidence="3 4">
    <name type="scientific">Opacimonas viscosa</name>
    <dbReference type="NCBI Taxonomy" id="2961944"/>
    <lineage>
        <taxon>Bacteria</taxon>
        <taxon>Pseudomonadati</taxon>
        <taxon>Pseudomonadota</taxon>
        <taxon>Gammaproteobacteria</taxon>
        <taxon>Alteromonadales</taxon>
        <taxon>Alteromonadaceae</taxon>
        <taxon>Opacimonas</taxon>
    </lineage>
</organism>
<keyword evidence="4" id="KW-1185">Reference proteome</keyword>
<dbReference type="AlphaFoldDB" id="A0AA41X3E4"/>
<dbReference type="PRINTS" id="PR00099">
    <property type="entry name" value="CPSGATASE"/>
</dbReference>
<dbReference type="GO" id="GO:0000162">
    <property type="term" value="P:L-tryptophan biosynthetic process"/>
    <property type="evidence" value="ECO:0007669"/>
    <property type="project" value="TreeGrafter"/>
</dbReference>
<dbReference type="GO" id="GO:0046654">
    <property type="term" value="P:tetrahydrofolate biosynthetic process"/>
    <property type="evidence" value="ECO:0007669"/>
    <property type="project" value="TreeGrafter"/>
</dbReference>
<dbReference type="PANTHER" id="PTHR43418:SF4">
    <property type="entry name" value="MULTIFUNCTIONAL TRYPTOPHAN BIOSYNTHESIS PROTEIN"/>
    <property type="match status" value="1"/>
</dbReference>
<evidence type="ECO:0000313" key="3">
    <source>
        <dbReference type="EMBL" id="MCP3429273.1"/>
    </source>
</evidence>
<accession>A0AA41X3E4</accession>
<dbReference type="InterPro" id="IPR017926">
    <property type="entry name" value="GATASE"/>
</dbReference>
<evidence type="ECO:0000259" key="2">
    <source>
        <dbReference type="Pfam" id="PF00117"/>
    </source>
</evidence>
<dbReference type="PRINTS" id="PR00097">
    <property type="entry name" value="ANTSNTHASEII"/>
</dbReference>
<dbReference type="InterPro" id="IPR029062">
    <property type="entry name" value="Class_I_gatase-like"/>
</dbReference>
<protein>
    <submittedName>
        <fullName evidence="3">Aminodeoxychorismate/anthranilate synthase component II</fullName>
    </submittedName>
</protein>
<evidence type="ECO:0000256" key="1">
    <source>
        <dbReference type="ARBA" id="ARBA00022962"/>
    </source>
</evidence>
<comment type="caution">
    <text evidence="3">The sequence shown here is derived from an EMBL/GenBank/DDBJ whole genome shotgun (WGS) entry which is preliminary data.</text>
</comment>
<dbReference type="GO" id="GO:0004049">
    <property type="term" value="F:anthranilate synthase activity"/>
    <property type="evidence" value="ECO:0007669"/>
    <property type="project" value="TreeGrafter"/>
</dbReference>
<dbReference type="CDD" id="cd01743">
    <property type="entry name" value="GATase1_Anthranilate_Synthase"/>
    <property type="match status" value="1"/>
</dbReference>
<dbReference type="Proteomes" id="UP001165413">
    <property type="component" value="Unassembled WGS sequence"/>
</dbReference>
<dbReference type="RefSeq" id="WP_254101406.1">
    <property type="nucleotide sequence ID" value="NZ_JANATA010000018.1"/>
</dbReference>
<reference evidence="3" key="1">
    <citation type="submission" date="2022-07" db="EMBL/GenBank/DDBJ databases">
        <title>Characterization of the Novel Bacterium Alteromonas immobilis LMIT006 and Alteromonas gregis LMIT007.</title>
        <authorList>
            <person name="Lin X."/>
        </authorList>
    </citation>
    <scope>NUCLEOTIDE SEQUENCE</scope>
    <source>
        <strain evidence="3">LMIT007</strain>
    </source>
</reference>
<feature type="domain" description="Glutamine amidotransferase" evidence="2">
    <location>
        <begin position="3"/>
        <end position="189"/>
    </location>
</feature>
<dbReference type="GO" id="GO:0005829">
    <property type="term" value="C:cytosol"/>
    <property type="evidence" value="ECO:0007669"/>
    <property type="project" value="TreeGrafter"/>
</dbReference>
<dbReference type="PROSITE" id="PS51273">
    <property type="entry name" value="GATASE_TYPE_1"/>
    <property type="match status" value="1"/>
</dbReference>
<dbReference type="Gene3D" id="3.40.50.880">
    <property type="match status" value="1"/>
</dbReference>
<name>A0AA41X3E4_9ALTE</name>